<protein>
    <submittedName>
        <fullName evidence="2">Uncharacterized protein</fullName>
    </submittedName>
</protein>
<keyword evidence="1" id="KW-0472">Membrane</keyword>
<evidence type="ECO:0000313" key="2">
    <source>
        <dbReference type="EMBL" id="OHA01517.1"/>
    </source>
</evidence>
<dbReference type="EMBL" id="MHQL01000061">
    <property type="protein sequence ID" value="OHA01517.1"/>
    <property type="molecule type" value="Genomic_DNA"/>
</dbReference>
<keyword evidence="1" id="KW-0812">Transmembrane</keyword>
<accession>A0A1G2KQ21</accession>
<keyword evidence="1" id="KW-1133">Transmembrane helix</keyword>
<sequence>MYKVSYNVFKWAVIGFIIGLLPFVAPWLLSKLVSEFFSEIALTVLWSILLLVVYISVRIRKTHPDIAKGLWYGWLAELSAGILTLIIGFVFFFGIIYGNIFGDQFFYNVSSNLPQRAPQQLVLQFKGEPVLTATYPARHKYTSEVEGKGFSRAEIQRGFAISCFDGAASTMVSFLVCDQEFGSQSGGSCDSTAESYFSKRSVAYGTTTINGVEFFRFDKNLSFPHSSVFVKEYLVAFRENDTRIEIEYPIKTPSSCLSESEFQDIRSIVDSIELVGRYR</sequence>
<gene>
    <name evidence="2" type="ORF">A3C16_02290</name>
</gene>
<feature type="transmembrane region" description="Helical" evidence="1">
    <location>
        <begin position="12"/>
        <end position="30"/>
    </location>
</feature>
<dbReference type="AlphaFoldDB" id="A0A1G2KQ21"/>
<feature type="transmembrane region" description="Helical" evidence="1">
    <location>
        <begin position="36"/>
        <end position="57"/>
    </location>
</feature>
<proteinExistence type="predicted"/>
<organism evidence="2 3">
    <name type="scientific">Candidatus Sungbacteria bacterium RIFCSPHIGHO2_02_FULL_51_29</name>
    <dbReference type="NCBI Taxonomy" id="1802273"/>
    <lineage>
        <taxon>Bacteria</taxon>
        <taxon>Candidatus Sungiibacteriota</taxon>
    </lineage>
</organism>
<evidence type="ECO:0000313" key="3">
    <source>
        <dbReference type="Proteomes" id="UP000177811"/>
    </source>
</evidence>
<name>A0A1G2KQ21_9BACT</name>
<comment type="caution">
    <text evidence="2">The sequence shown here is derived from an EMBL/GenBank/DDBJ whole genome shotgun (WGS) entry which is preliminary data.</text>
</comment>
<feature type="transmembrane region" description="Helical" evidence="1">
    <location>
        <begin position="69"/>
        <end position="97"/>
    </location>
</feature>
<reference evidence="2 3" key="1">
    <citation type="journal article" date="2016" name="Nat. Commun.">
        <title>Thousands of microbial genomes shed light on interconnected biogeochemical processes in an aquifer system.</title>
        <authorList>
            <person name="Anantharaman K."/>
            <person name="Brown C.T."/>
            <person name="Hug L.A."/>
            <person name="Sharon I."/>
            <person name="Castelle C.J."/>
            <person name="Probst A.J."/>
            <person name="Thomas B.C."/>
            <person name="Singh A."/>
            <person name="Wilkins M.J."/>
            <person name="Karaoz U."/>
            <person name="Brodie E.L."/>
            <person name="Williams K.H."/>
            <person name="Hubbard S.S."/>
            <person name="Banfield J.F."/>
        </authorList>
    </citation>
    <scope>NUCLEOTIDE SEQUENCE [LARGE SCALE GENOMIC DNA]</scope>
</reference>
<dbReference type="Proteomes" id="UP000177811">
    <property type="component" value="Unassembled WGS sequence"/>
</dbReference>
<evidence type="ECO:0000256" key="1">
    <source>
        <dbReference type="SAM" id="Phobius"/>
    </source>
</evidence>